<dbReference type="EMBL" id="CAADRP010000169">
    <property type="protein sequence ID" value="VFU24239.1"/>
    <property type="molecule type" value="Genomic_DNA"/>
</dbReference>
<accession>A0A6N2K7B9</accession>
<proteinExistence type="predicted"/>
<dbReference type="AlphaFoldDB" id="A0A6N2K7B9"/>
<sequence>MHYIRTEPSAKRTSFLDSNISCDSNSCSAINSSLILVATTIYTPIYFSNSMDLMNSGKEMIL</sequence>
<reference evidence="1" key="1">
    <citation type="submission" date="2019-03" db="EMBL/GenBank/DDBJ databases">
        <authorList>
            <person name="Mank J."/>
            <person name="Almeida P."/>
        </authorList>
    </citation>
    <scope>NUCLEOTIDE SEQUENCE</scope>
    <source>
        <strain evidence="1">78183</strain>
    </source>
</reference>
<evidence type="ECO:0000313" key="1">
    <source>
        <dbReference type="EMBL" id="VFU24239.1"/>
    </source>
</evidence>
<organism evidence="1">
    <name type="scientific">Salix viminalis</name>
    <name type="common">Common osier</name>
    <name type="synonym">Basket willow</name>
    <dbReference type="NCBI Taxonomy" id="40686"/>
    <lineage>
        <taxon>Eukaryota</taxon>
        <taxon>Viridiplantae</taxon>
        <taxon>Streptophyta</taxon>
        <taxon>Embryophyta</taxon>
        <taxon>Tracheophyta</taxon>
        <taxon>Spermatophyta</taxon>
        <taxon>Magnoliopsida</taxon>
        <taxon>eudicotyledons</taxon>
        <taxon>Gunneridae</taxon>
        <taxon>Pentapetalae</taxon>
        <taxon>rosids</taxon>
        <taxon>fabids</taxon>
        <taxon>Malpighiales</taxon>
        <taxon>Salicaceae</taxon>
        <taxon>Saliceae</taxon>
        <taxon>Salix</taxon>
    </lineage>
</organism>
<name>A0A6N2K7B9_SALVM</name>
<gene>
    <name evidence="1" type="ORF">SVIM_LOCUS44065</name>
</gene>
<protein>
    <submittedName>
        <fullName evidence="1">Uncharacterized protein</fullName>
    </submittedName>
</protein>